<keyword evidence="3 6" id="KW-0963">Cytoplasm</keyword>
<dbReference type="PATRIC" id="fig|34073.19.peg.1595"/>
<dbReference type="InterPro" id="IPR023064">
    <property type="entry name" value="D-ribose_pyranase"/>
</dbReference>
<dbReference type="Gene3D" id="3.40.1650.10">
    <property type="entry name" value="RbsD-like domain"/>
    <property type="match status" value="1"/>
</dbReference>
<dbReference type="Pfam" id="PF05025">
    <property type="entry name" value="RbsD_FucU"/>
    <property type="match status" value="1"/>
</dbReference>
<evidence type="ECO:0000313" key="8">
    <source>
        <dbReference type="Proteomes" id="UP000035170"/>
    </source>
</evidence>
<comment type="similarity">
    <text evidence="6">Belongs to the RbsD / FucU family. RbsD subfamily.</text>
</comment>
<dbReference type="GO" id="GO:0062193">
    <property type="term" value="F:D-ribose pyranase activity"/>
    <property type="evidence" value="ECO:0007669"/>
    <property type="project" value="UniProtKB-EC"/>
</dbReference>
<dbReference type="NCBIfam" id="NF008761">
    <property type="entry name" value="PRK11797.1"/>
    <property type="match status" value="1"/>
</dbReference>
<dbReference type="Proteomes" id="UP000035170">
    <property type="component" value="Unassembled WGS sequence"/>
</dbReference>
<dbReference type="EMBL" id="JZWI01000007">
    <property type="protein sequence ID" value="KLN57484.1"/>
    <property type="molecule type" value="Genomic_DNA"/>
</dbReference>
<dbReference type="InterPro" id="IPR007721">
    <property type="entry name" value="RbsD_FucU"/>
</dbReference>
<dbReference type="GO" id="GO:0048029">
    <property type="term" value="F:monosaccharide binding"/>
    <property type="evidence" value="ECO:0007669"/>
    <property type="project" value="InterPro"/>
</dbReference>
<comment type="function">
    <text evidence="6">Catalyzes the interconversion of beta-pyran and beta-furan forms of D-ribose.</text>
</comment>
<keyword evidence="4 6" id="KW-0413">Isomerase</keyword>
<evidence type="ECO:0000256" key="5">
    <source>
        <dbReference type="ARBA" id="ARBA00023277"/>
    </source>
</evidence>
<name>A0A0H2M547_VARPD</name>
<accession>A0A0H2M547</accession>
<comment type="subcellular location">
    <subcellularLocation>
        <location evidence="6">Cytoplasm</location>
    </subcellularLocation>
</comment>
<dbReference type="GO" id="GO:0019303">
    <property type="term" value="P:D-ribose catabolic process"/>
    <property type="evidence" value="ECO:0007669"/>
    <property type="project" value="UniProtKB-UniRule"/>
</dbReference>
<comment type="subunit">
    <text evidence="6">Homodecamer.</text>
</comment>
<feature type="binding site" evidence="6">
    <location>
        <position position="28"/>
    </location>
    <ligand>
        <name>substrate</name>
    </ligand>
</feature>
<keyword evidence="5 6" id="KW-0119">Carbohydrate metabolism</keyword>
<dbReference type="EC" id="5.4.99.62" evidence="2 6"/>
<feature type="binding site" evidence="6">
    <location>
        <begin position="121"/>
        <end position="123"/>
    </location>
    <ligand>
        <name>substrate</name>
    </ligand>
</feature>
<dbReference type="GO" id="GO:0016872">
    <property type="term" value="F:intramolecular lyase activity"/>
    <property type="evidence" value="ECO:0007669"/>
    <property type="project" value="UniProtKB-UniRule"/>
</dbReference>
<evidence type="ECO:0000313" key="7">
    <source>
        <dbReference type="EMBL" id="KLN57484.1"/>
    </source>
</evidence>
<proteinExistence type="inferred from homology"/>
<dbReference type="SUPFAM" id="SSF102546">
    <property type="entry name" value="RbsD-like"/>
    <property type="match status" value="1"/>
</dbReference>
<dbReference type="GO" id="GO:0005829">
    <property type="term" value="C:cytosol"/>
    <property type="evidence" value="ECO:0007669"/>
    <property type="project" value="TreeGrafter"/>
</dbReference>
<sequence length="132" mass="13962">MKRSPLLHAELSQVIAALGHGDMVVIGDAGLPIPDGPRRIDLALTPGIPRVADVLKAVLSEMQVERALIAREAIGQLPAGQLPAWCEGQLAALPETVSHEELKRLSARAKAVIRTGECTPYANIVLCAGVTF</sequence>
<comment type="caution">
    <text evidence="7">The sequence shown here is derived from an EMBL/GenBank/DDBJ whole genome shotgun (WGS) entry which is preliminary data.</text>
</comment>
<evidence type="ECO:0000256" key="1">
    <source>
        <dbReference type="ARBA" id="ARBA00000223"/>
    </source>
</evidence>
<dbReference type="PANTHER" id="PTHR37831">
    <property type="entry name" value="D-RIBOSE PYRANASE"/>
    <property type="match status" value="1"/>
</dbReference>
<dbReference type="PANTHER" id="PTHR37831:SF1">
    <property type="entry name" value="D-RIBOSE PYRANASE"/>
    <property type="match status" value="1"/>
</dbReference>
<gene>
    <name evidence="6 7" type="primary">rbsD</name>
    <name evidence="7" type="ORF">VPARA_15650</name>
</gene>
<feature type="active site" description="Proton donor" evidence="6">
    <location>
        <position position="20"/>
    </location>
</feature>
<dbReference type="UniPathway" id="UPA00916">
    <property type="reaction ID" value="UER00888"/>
</dbReference>
<evidence type="ECO:0000256" key="6">
    <source>
        <dbReference type="HAMAP-Rule" id="MF_01661"/>
    </source>
</evidence>
<organism evidence="7 8">
    <name type="scientific">Variovorax paradoxus</name>
    <dbReference type="NCBI Taxonomy" id="34073"/>
    <lineage>
        <taxon>Bacteria</taxon>
        <taxon>Pseudomonadati</taxon>
        <taxon>Pseudomonadota</taxon>
        <taxon>Betaproteobacteria</taxon>
        <taxon>Burkholderiales</taxon>
        <taxon>Comamonadaceae</taxon>
        <taxon>Variovorax</taxon>
    </lineage>
</organism>
<dbReference type="HAMAP" id="MF_01661">
    <property type="entry name" value="D_rib_pyranase"/>
    <property type="match status" value="1"/>
</dbReference>
<comment type="catalytic activity">
    <reaction evidence="1 6">
        <text>beta-D-ribopyranose = beta-D-ribofuranose</text>
        <dbReference type="Rhea" id="RHEA:25432"/>
        <dbReference type="ChEBI" id="CHEBI:27476"/>
        <dbReference type="ChEBI" id="CHEBI:47002"/>
        <dbReference type="EC" id="5.4.99.62"/>
    </reaction>
</comment>
<protein>
    <recommendedName>
        <fullName evidence="2 6">D-ribose pyranase</fullName>
        <ecNumber evidence="2 6">5.4.99.62</ecNumber>
    </recommendedName>
</protein>
<evidence type="ECO:0000256" key="3">
    <source>
        <dbReference type="ARBA" id="ARBA00022490"/>
    </source>
</evidence>
<evidence type="ECO:0000256" key="2">
    <source>
        <dbReference type="ARBA" id="ARBA00012862"/>
    </source>
</evidence>
<keyword evidence="8" id="KW-1185">Reference proteome</keyword>
<dbReference type="AlphaFoldDB" id="A0A0H2M547"/>
<dbReference type="InterPro" id="IPR023750">
    <property type="entry name" value="RbsD-like_sf"/>
</dbReference>
<comment type="pathway">
    <text evidence="6">Carbohydrate metabolism; D-ribose degradation; D-ribose 5-phosphate from beta-D-ribopyranose: step 1/2.</text>
</comment>
<dbReference type="RefSeq" id="WP_021012504.1">
    <property type="nucleotide sequence ID" value="NZ_JZWI01000007.1"/>
</dbReference>
<evidence type="ECO:0000256" key="4">
    <source>
        <dbReference type="ARBA" id="ARBA00023235"/>
    </source>
</evidence>
<feature type="binding site" evidence="6">
    <location>
        <position position="99"/>
    </location>
    <ligand>
        <name>substrate</name>
    </ligand>
</feature>
<reference evidence="7 8" key="1">
    <citation type="submission" date="2015-03" db="EMBL/GenBank/DDBJ databases">
        <title>Genome sequence of Variovorax paradoxus TBEA6.</title>
        <authorList>
            <person name="Poehlein A."/>
            <person name="Schuldes J."/>
            <person name="Wuebbeler J.H."/>
            <person name="Hiessl S."/>
            <person name="Steinbuechel A."/>
            <person name="Daniel R."/>
        </authorList>
    </citation>
    <scope>NUCLEOTIDE SEQUENCE [LARGE SCALE GENOMIC DNA]</scope>
    <source>
        <strain evidence="7 8">TBEA6</strain>
    </source>
</reference>